<reference evidence="3" key="2">
    <citation type="journal article" date="2013" name="Nat. Commun.">
        <title>Genome of the Chinese tree shrew.</title>
        <authorList>
            <person name="Fan Y."/>
            <person name="Huang Z.Y."/>
            <person name="Cao C.C."/>
            <person name="Chen C.S."/>
            <person name="Chen Y.X."/>
            <person name="Fan D.D."/>
            <person name="He J."/>
            <person name="Hou H.L."/>
            <person name="Hu L."/>
            <person name="Hu X.T."/>
            <person name="Jiang X.T."/>
            <person name="Lai R."/>
            <person name="Lang Y.S."/>
            <person name="Liang B."/>
            <person name="Liao S.G."/>
            <person name="Mu D."/>
            <person name="Ma Y.Y."/>
            <person name="Niu Y.Y."/>
            <person name="Sun X.Q."/>
            <person name="Xia J.Q."/>
            <person name="Xiao J."/>
            <person name="Xiong Z.Q."/>
            <person name="Xu L."/>
            <person name="Yang L."/>
            <person name="Zhang Y."/>
            <person name="Zhao W."/>
            <person name="Zhao X.D."/>
            <person name="Zheng Y.T."/>
            <person name="Zhou J.M."/>
            <person name="Zhu Y.B."/>
            <person name="Zhang G.J."/>
            <person name="Wang J."/>
            <person name="Yao Y.G."/>
        </authorList>
    </citation>
    <scope>NUCLEOTIDE SEQUENCE [LARGE SCALE GENOMIC DNA]</scope>
</reference>
<evidence type="ECO:0000313" key="3">
    <source>
        <dbReference type="Proteomes" id="UP000011518"/>
    </source>
</evidence>
<accession>L9KSH0</accession>
<keyword evidence="3" id="KW-1185">Reference proteome</keyword>
<dbReference type="Proteomes" id="UP000011518">
    <property type="component" value="Unassembled WGS sequence"/>
</dbReference>
<organism evidence="2 3">
    <name type="scientific">Tupaia chinensis</name>
    <name type="common">Chinese tree shrew</name>
    <name type="synonym">Tupaia belangeri chinensis</name>
    <dbReference type="NCBI Taxonomy" id="246437"/>
    <lineage>
        <taxon>Eukaryota</taxon>
        <taxon>Metazoa</taxon>
        <taxon>Chordata</taxon>
        <taxon>Craniata</taxon>
        <taxon>Vertebrata</taxon>
        <taxon>Euteleostomi</taxon>
        <taxon>Mammalia</taxon>
        <taxon>Eutheria</taxon>
        <taxon>Euarchontoglires</taxon>
        <taxon>Scandentia</taxon>
        <taxon>Tupaiidae</taxon>
        <taxon>Tupaia</taxon>
    </lineage>
</organism>
<proteinExistence type="predicted"/>
<evidence type="ECO:0000313" key="2">
    <source>
        <dbReference type="EMBL" id="ELW64142.1"/>
    </source>
</evidence>
<protein>
    <submittedName>
        <fullName evidence="2">Uncharacterized protein</fullName>
    </submittedName>
</protein>
<reference evidence="3" key="1">
    <citation type="submission" date="2012-07" db="EMBL/GenBank/DDBJ databases">
        <title>Genome of the Chinese tree shrew, a rising model animal genetically related to primates.</title>
        <authorList>
            <person name="Zhang G."/>
            <person name="Fan Y."/>
            <person name="Yao Y."/>
            <person name="Huang Z."/>
        </authorList>
    </citation>
    <scope>NUCLEOTIDE SEQUENCE [LARGE SCALE GENOMIC DNA]</scope>
</reference>
<feature type="compositionally biased region" description="Basic and acidic residues" evidence="1">
    <location>
        <begin position="43"/>
        <end position="56"/>
    </location>
</feature>
<name>L9KSH0_TUPCH</name>
<dbReference type="EMBL" id="KB320754">
    <property type="protein sequence ID" value="ELW64142.1"/>
    <property type="molecule type" value="Genomic_DNA"/>
</dbReference>
<sequence length="148" mass="16820">MAMASGMMVQQDSIGGFLKGFVGSFLIIQKIYLGLQGMKISPDHRPSEELTKVERSSKKKKHRKVKDNAAFFGQDPWFCQPDDALYSCSGGKKGEEQTALRQKWKYSPSMGEQPNLALRKMAVNSLQQILHQDYNQPRDELEIQPQSR</sequence>
<feature type="region of interest" description="Disordered" evidence="1">
    <location>
        <begin position="43"/>
        <end position="65"/>
    </location>
</feature>
<gene>
    <name evidence="2" type="ORF">TREES_T100009090</name>
</gene>
<dbReference type="AlphaFoldDB" id="L9KSH0"/>
<evidence type="ECO:0000256" key="1">
    <source>
        <dbReference type="SAM" id="MobiDB-lite"/>
    </source>
</evidence>
<dbReference type="InParanoid" id="L9KSH0"/>